<dbReference type="GO" id="GO:0045151">
    <property type="term" value="P:acetoin biosynthetic process"/>
    <property type="evidence" value="ECO:0007669"/>
    <property type="project" value="UniProtKB-KW"/>
</dbReference>
<evidence type="ECO:0000256" key="4">
    <source>
        <dbReference type="ARBA" id="ARBA00013204"/>
    </source>
</evidence>
<dbReference type="Pfam" id="PF03306">
    <property type="entry name" value="AAL_decarboxy"/>
    <property type="match status" value="1"/>
</dbReference>
<dbReference type="GO" id="GO:0047605">
    <property type="term" value="F:acetolactate decarboxylase activity"/>
    <property type="evidence" value="ECO:0007669"/>
    <property type="project" value="UniProtKB-EC"/>
</dbReference>
<evidence type="ECO:0000256" key="6">
    <source>
        <dbReference type="ARBA" id="ARBA00022793"/>
    </source>
</evidence>
<evidence type="ECO:0000256" key="7">
    <source>
        <dbReference type="ARBA" id="ARBA00023061"/>
    </source>
</evidence>
<evidence type="ECO:0000256" key="1">
    <source>
        <dbReference type="ARBA" id="ARBA00001784"/>
    </source>
</evidence>
<dbReference type="Proteomes" id="UP000800041">
    <property type="component" value="Unassembled WGS sequence"/>
</dbReference>
<dbReference type="PANTHER" id="PTHR35524:SF1">
    <property type="entry name" value="ALPHA-ACETOLACTATE DECARBOXYLASE"/>
    <property type="match status" value="1"/>
</dbReference>
<keyword evidence="8" id="KW-0456">Lyase</keyword>
<organism evidence="9 10">
    <name type="scientific">Aulographum hederae CBS 113979</name>
    <dbReference type="NCBI Taxonomy" id="1176131"/>
    <lineage>
        <taxon>Eukaryota</taxon>
        <taxon>Fungi</taxon>
        <taxon>Dikarya</taxon>
        <taxon>Ascomycota</taxon>
        <taxon>Pezizomycotina</taxon>
        <taxon>Dothideomycetes</taxon>
        <taxon>Pleosporomycetidae</taxon>
        <taxon>Aulographales</taxon>
        <taxon>Aulographaceae</taxon>
    </lineage>
</organism>
<evidence type="ECO:0000256" key="2">
    <source>
        <dbReference type="ARBA" id="ARBA00005170"/>
    </source>
</evidence>
<comment type="catalytic activity">
    <reaction evidence="1">
        <text>(2S)-2-acetolactate + H(+) = (R)-acetoin + CO2</text>
        <dbReference type="Rhea" id="RHEA:21580"/>
        <dbReference type="ChEBI" id="CHEBI:15378"/>
        <dbReference type="ChEBI" id="CHEBI:15686"/>
        <dbReference type="ChEBI" id="CHEBI:16526"/>
        <dbReference type="ChEBI" id="CHEBI:58476"/>
        <dbReference type="EC" id="4.1.1.5"/>
    </reaction>
</comment>
<dbReference type="Gene3D" id="3.30.1330.80">
    <property type="entry name" value="Hypothetical protein, similar to alpha- acetolactate decarboxylase, domain 2"/>
    <property type="match status" value="1"/>
</dbReference>
<dbReference type="AlphaFoldDB" id="A0A6G1GJR8"/>
<dbReference type="PANTHER" id="PTHR35524">
    <property type="entry name" value="ALPHA-ACETOLACTATE DECARBOXYLASE"/>
    <property type="match status" value="1"/>
</dbReference>
<evidence type="ECO:0000256" key="3">
    <source>
        <dbReference type="ARBA" id="ARBA00007106"/>
    </source>
</evidence>
<evidence type="ECO:0000313" key="10">
    <source>
        <dbReference type="Proteomes" id="UP000800041"/>
    </source>
</evidence>
<comment type="pathway">
    <text evidence="2">Polyol metabolism; (R,R)-butane-2,3-diol biosynthesis; (R,R)-butane-2,3-diol from pyruvate: step 2/3.</text>
</comment>
<keyword evidence="7" id="KW-0005">Acetoin biosynthesis</keyword>
<reference evidence="9" key="1">
    <citation type="journal article" date="2020" name="Stud. Mycol.">
        <title>101 Dothideomycetes genomes: a test case for predicting lifestyles and emergence of pathogens.</title>
        <authorList>
            <person name="Haridas S."/>
            <person name="Albert R."/>
            <person name="Binder M."/>
            <person name="Bloem J."/>
            <person name="Labutti K."/>
            <person name="Salamov A."/>
            <person name="Andreopoulos B."/>
            <person name="Baker S."/>
            <person name="Barry K."/>
            <person name="Bills G."/>
            <person name="Bluhm B."/>
            <person name="Cannon C."/>
            <person name="Castanera R."/>
            <person name="Culley D."/>
            <person name="Daum C."/>
            <person name="Ezra D."/>
            <person name="Gonzalez J."/>
            <person name="Henrissat B."/>
            <person name="Kuo A."/>
            <person name="Liang C."/>
            <person name="Lipzen A."/>
            <person name="Lutzoni F."/>
            <person name="Magnuson J."/>
            <person name="Mondo S."/>
            <person name="Nolan M."/>
            <person name="Ohm R."/>
            <person name="Pangilinan J."/>
            <person name="Park H.-J."/>
            <person name="Ramirez L."/>
            <person name="Alfaro M."/>
            <person name="Sun H."/>
            <person name="Tritt A."/>
            <person name="Yoshinaga Y."/>
            <person name="Zwiers L.-H."/>
            <person name="Turgeon B."/>
            <person name="Goodwin S."/>
            <person name="Spatafora J."/>
            <person name="Crous P."/>
            <person name="Grigoriev I."/>
        </authorList>
    </citation>
    <scope>NUCLEOTIDE SEQUENCE</scope>
    <source>
        <strain evidence="9">CBS 113979</strain>
    </source>
</reference>
<accession>A0A6G1GJR8</accession>
<gene>
    <name evidence="9" type="ORF">K402DRAFT_365545</name>
</gene>
<protein>
    <recommendedName>
        <fullName evidence="5">Alpha-acetolactate decarboxylase</fullName>
        <ecNumber evidence="4">4.1.1.5</ecNumber>
    </recommendedName>
</protein>
<dbReference type="UniPathway" id="UPA00626">
    <property type="reaction ID" value="UER00678"/>
</dbReference>
<dbReference type="EC" id="4.1.1.5" evidence="4"/>
<evidence type="ECO:0000313" key="9">
    <source>
        <dbReference type="EMBL" id="KAF1980968.1"/>
    </source>
</evidence>
<dbReference type="OrthoDB" id="509395at2759"/>
<comment type="similarity">
    <text evidence="3">Belongs to the alpha-acetolactate decarboxylase family.</text>
</comment>
<dbReference type="SUPFAM" id="SSF117856">
    <property type="entry name" value="AF0104/ALDC/Ptd012-like"/>
    <property type="match status" value="1"/>
</dbReference>
<dbReference type="EMBL" id="ML977212">
    <property type="protein sequence ID" value="KAF1980968.1"/>
    <property type="molecule type" value="Genomic_DNA"/>
</dbReference>
<sequence length="180" mass="19466">MCASSAESQPLLLLNRKTWTFDSDGTAKEAAATLRVPFVMVTDFRAQHAYTIANGETMGLRGERKGVRDMQDIISQNARNDFIPFTVTGLFSEIEVASGCLSNTAGTIFGISIPMWAKGISGPAGLRSVFISDADKEGKREGGEIVRSELVEGGRIEWSASGHLHVGMPRGKAWESLEMV</sequence>
<keyword evidence="6" id="KW-0210">Decarboxylase</keyword>
<evidence type="ECO:0000256" key="5">
    <source>
        <dbReference type="ARBA" id="ARBA00020164"/>
    </source>
</evidence>
<keyword evidence="10" id="KW-1185">Reference proteome</keyword>
<name>A0A6G1GJR8_9PEZI</name>
<proteinExistence type="inferred from homology"/>
<dbReference type="InterPro" id="IPR005128">
    <property type="entry name" value="Acetolactate_a_deCO2ase"/>
</dbReference>
<evidence type="ECO:0000256" key="8">
    <source>
        <dbReference type="ARBA" id="ARBA00023239"/>
    </source>
</evidence>